<dbReference type="STRING" id="8496.A0A151MZS2"/>
<evidence type="ECO:0000256" key="1">
    <source>
        <dbReference type="ARBA" id="ARBA00022441"/>
    </source>
</evidence>
<protein>
    <recommendedName>
        <fullName evidence="3">BTB domain-containing protein</fullName>
    </recommendedName>
</protein>
<dbReference type="InterPro" id="IPR011333">
    <property type="entry name" value="SKP1/BTB/POZ_sf"/>
</dbReference>
<organism evidence="4 5">
    <name type="scientific">Alligator mississippiensis</name>
    <name type="common">American alligator</name>
    <dbReference type="NCBI Taxonomy" id="8496"/>
    <lineage>
        <taxon>Eukaryota</taxon>
        <taxon>Metazoa</taxon>
        <taxon>Chordata</taxon>
        <taxon>Craniata</taxon>
        <taxon>Vertebrata</taxon>
        <taxon>Euteleostomi</taxon>
        <taxon>Archelosauria</taxon>
        <taxon>Archosauria</taxon>
        <taxon>Crocodylia</taxon>
        <taxon>Alligatoridae</taxon>
        <taxon>Alligatorinae</taxon>
        <taxon>Alligator</taxon>
    </lineage>
</organism>
<dbReference type="Proteomes" id="UP000050525">
    <property type="component" value="Unassembled WGS sequence"/>
</dbReference>
<evidence type="ECO:0000313" key="5">
    <source>
        <dbReference type="Proteomes" id="UP000050525"/>
    </source>
</evidence>
<dbReference type="eggNOG" id="KOG4441">
    <property type="taxonomic scope" value="Eukaryota"/>
</dbReference>
<dbReference type="AlphaFoldDB" id="A0A151MZS2"/>
<dbReference type="Gene3D" id="2.120.10.80">
    <property type="entry name" value="Kelch-type beta propeller"/>
    <property type="match status" value="3"/>
</dbReference>
<dbReference type="InterPro" id="IPR011705">
    <property type="entry name" value="BACK"/>
</dbReference>
<evidence type="ECO:0000256" key="2">
    <source>
        <dbReference type="ARBA" id="ARBA00022737"/>
    </source>
</evidence>
<dbReference type="InterPro" id="IPR006652">
    <property type="entry name" value="Kelch_1"/>
</dbReference>
<dbReference type="PROSITE" id="PS50097">
    <property type="entry name" value="BTB"/>
    <property type="match status" value="2"/>
</dbReference>
<evidence type="ECO:0000259" key="3">
    <source>
        <dbReference type="PROSITE" id="PS50097"/>
    </source>
</evidence>
<dbReference type="Pfam" id="PF07707">
    <property type="entry name" value="BACK"/>
    <property type="match status" value="2"/>
</dbReference>
<comment type="caution">
    <text evidence="4">The sequence shown here is derived from an EMBL/GenBank/DDBJ whole genome shotgun (WGS) entry which is preliminary data.</text>
</comment>
<dbReference type="Pfam" id="PF00651">
    <property type="entry name" value="BTB"/>
    <property type="match status" value="2"/>
</dbReference>
<dbReference type="SUPFAM" id="SSF54695">
    <property type="entry name" value="POZ domain"/>
    <property type="match status" value="2"/>
</dbReference>
<dbReference type="EMBL" id="AKHW03004374">
    <property type="protein sequence ID" value="KYO30010.1"/>
    <property type="molecule type" value="Genomic_DNA"/>
</dbReference>
<dbReference type="InterPro" id="IPR000210">
    <property type="entry name" value="BTB/POZ_dom"/>
</dbReference>
<proteinExistence type="predicted"/>
<dbReference type="SMART" id="SM00225">
    <property type="entry name" value="BTB"/>
    <property type="match status" value="2"/>
</dbReference>
<dbReference type="SMART" id="SM00875">
    <property type="entry name" value="BACK"/>
    <property type="match status" value="2"/>
</dbReference>
<accession>A0A151MZS2</accession>
<feature type="domain" description="BTB" evidence="3">
    <location>
        <begin position="31"/>
        <end position="98"/>
    </location>
</feature>
<dbReference type="PANTHER" id="PTHR45632">
    <property type="entry name" value="LD33804P"/>
    <property type="match status" value="1"/>
</dbReference>
<dbReference type="CDD" id="cd18186">
    <property type="entry name" value="BTB_POZ_ZBTB_KLHL-like"/>
    <property type="match status" value="1"/>
</dbReference>
<dbReference type="InterPro" id="IPR015915">
    <property type="entry name" value="Kelch-typ_b-propeller"/>
</dbReference>
<dbReference type="Gene3D" id="3.30.710.10">
    <property type="entry name" value="Potassium Channel Kv1.1, Chain A"/>
    <property type="match status" value="2"/>
</dbReference>
<reference evidence="4 5" key="1">
    <citation type="journal article" date="2012" name="Genome Biol.">
        <title>Sequencing three crocodilian genomes to illuminate the evolution of archosaurs and amniotes.</title>
        <authorList>
            <person name="St John J.A."/>
            <person name="Braun E.L."/>
            <person name="Isberg S.R."/>
            <person name="Miles L.G."/>
            <person name="Chong A.Y."/>
            <person name="Gongora J."/>
            <person name="Dalzell P."/>
            <person name="Moran C."/>
            <person name="Bed'hom B."/>
            <person name="Abzhanov A."/>
            <person name="Burgess S.C."/>
            <person name="Cooksey A.M."/>
            <person name="Castoe T.A."/>
            <person name="Crawford N.G."/>
            <person name="Densmore L.D."/>
            <person name="Drew J.C."/>
            <person name="Edwards S.V."/>
            <person name="Faircloth B.C."/>
            <person name="Fujita M.K."/>
            <person name="Greenwold M.J."/>
            <person name="Hoffmann F.G."/>
            <person name="Howard J.M."/>
            <person name="Iguchi T."/>
            <person name="Janes D.E."/>
            <person name="Khan S.Y."/>
            <person name="Kohno S."/>
            <person name="de Koning A.J."/>
            <person name="Lance S.L."/>
            <person name="McCarthy F.M."/>
            <person name="McCormack J.E."/>
            <person name="Merchant M.E."/>
            <person name="Peterson D.G."/>
            <person name="Pollock D.D."/>
            <person name="Pourmand N."/>
            <person name="Raney B.J."/>
            <person name="Roessler K.A."/>
            <person name="Sanford J.R."/>
            <person name="Sawyer R.H."/>
            <person name="Schmidt C.J."/>
            <person name="Triplett E.W."/>
            <person name="Tuberville T.D."/>
            <person name="Venegas-Anaya M."/>
            <person name="Howard J.T."/>
            <person name="Jarvis E.D."/>
            <person name="Guillette L.J.Jr."/>
            <person name="Glenn T.C."/>
            <person name="Green R.E."/>
            <person name="Ray D.A."/>
        </authorList>
    </citation>
    <scope>NUCLEOTIDE SEQUENCE [LARGE SCALE GENOMIC DNA]</scope>
    <source>
        <strain evidence="4">KSC_2009_1</strain>
    </source>
</reference>
<dbReference type="Gene3D" id="1.25.40.420">
    <property type="match status" value="2"/>
</dbReference>
<name>A0A151MZS2_ALLMI</name>
<gene>
    <name evidence="4" type="ORF">Y1Q_0000166</name>
</gene>
<dbReference type="PANTHER" id="PTHR45632:SF3">
    <property type="entry name" value="KELCH-LIKE PROTEIN 32"/>
    <property type="match status" value="1"/>
</dbReference>
<keyword evidence="2" id="KW-0677">Repeat</keyword>
<feature type="domain" description="BTB" evidence="3">
    <location>
        <begin position="586"/>
        <end position="653"/>
    </location>
</feature>
<keyword evidence="5" id="KW-1185">Reference proteome</keyword>
<dbReference type="SMART" id="SM00612">
    <property type="entry name" value="Kelch"/>
    <property type="match status" value="7"/>
</dbReference>
<sequence>MDRGEERAALQPLDHCIREGFKKLYQNQQLCDATIVTEGQRFPCHRMLLAAVNPYFRAMFVNSFKESHDGEILMHDMDPFTVQTVLNYLYTEEISITAESAQAVFVAASRLQILPLLEICTSFLLKEVSLKNCVKLYELGYAHNEQALLQAAMRHISLNFRRLFVKANSFRQLQLSSLISIISSDSLLVSSELVVYWVVRRWVRFQSSKRHAFLGELMKHVRLPLLTHEELREVQLESEHYRDIRLQWKRLNGQERLQECGGLRQGMYNKCIVCVDLFNKEGPELKIKDSQIGCYNPQSGAWEKLPPLKCLYCARCLAVRDKLYVTGGVHRDYSYSDTLHEYSSFRGQWIRLPSMSTPRASHGFLDCNQKLYAIGGWCCYEGYLDSAECFDLAKKVWAPISRLPFTLSHFASTVLKNKLYIVGGVTGARGSWTASRKVLIYKASSDAWVQVLLDFECCWAGAVSMNNGIYVVGGYFRSRARHYNEGWPDSGSLHCTRKCFFLGEDGRANKDVAIPKLPVEIAGAGVVRWKKRIYVLGGSGSKLYPKMRGAFTWFVMTLSQKGGKQKSKPLGLSKGLKQLYQHQLLCDSTVVCEGKRFSCHRAVLAAVSPYFHDVFTSSQKESPSGEVLLQDVAPSLFQSILTYIYTEEVSLTEEMAQDLFEAADKLKILPLVDICYRFFRKNISPQNCFALYRLAQAHSDQALLQATVRFVILNFSRFCEDDDFLYLDLTSLITILSSGDLAAASELDVFRAAQRWVRAHPGTYPFLVNALMSHVRLPLLTDSELAEVQAYLGQVGDVQLQCKQLDGEERLRASGGLRAGMYDECIMCVNTQILETQTPDTEDSFMDCYDPCTRTWRKLPGLTSLSHPACVALGDRLFVSGGIRRNSYSDALYEFSSLKGSWAQLPSMLVPRATHGFLVCDQRLYAMGGWCGFHEFLSSAECFDIAEGTWTPIARMPCVLSRCAAAVLGKKLYLLGGVTGLTSYWQFHKGLLIYDVSKDAWTQVLLDAAFFSAGAVAMNNGIYVVGGYTEKRAGERIYEGGLMPENRYCSRKCFFLAEDGSVNHEIAVPKLPKGIAYAGVVGWGKRIYVLGGEDTTHCYKTIYYWEPGEHRWSRCPDDVPVPEGVSGFGCTTLKIPKERMLSLLQETSVALIAVVGK</sequence>
<dbReference type="CDD" id="cd14733">
    <property type="entry name" value="BACK"/>
    <property type="match status" value="1"/>
</dbReference>
<evidence type="ECO:0000313" key="4">
    <source>
        <dbReference type="EMBL" id="KYO30010.1"/>
    </source>
</evidence>
<keyword evidence="1" id="KW-0880">Kelch repeat</keyword>
<dbReference type="SUPFAM" id="SSF117281">
    <property type="entry name" value="Kelch motif"/>
    <property type="match status" value="2"/>
</dbReference>
<dbReference type="Pfam" id="PF01344">
    <property type="entry name" value="Kelch_1"/>
    <property type="match status" value="7"/>
</dbReference>